<dbReference type="RefSeq" id="WP_130502945.1">
    <property type="nucleotide sequence ID" value="NZ_SHLI01000001.1"/>
</dbReference>
<gene>
    <name evidence="1" type="ORF">EV698_0907</name>
</gene>
<dbReference type="InterPro" id="IPR000944">
    <property type="entry name" value="Tscrpt_reg_Rrf2"/>
</dbReference>
<sequence length="157" mass="16915">MIKLNRETDYGVGILALMARDAEARYSAAALAEIRGLPQPIVSKILKHLARSDLVVSYRGAKGGYGLARQPDEISVAEIITVLEGPIALTDCIEDGREACQYGSQCNISGVWSRINDVVLRALSEITLADASSADGDDAQGPIHTLEFTGVRHVREH</sequence>
<dbReference type="EMBL" id="SHLI01000001">
    <property type="protein sequence ID" value="RZU98652.1"/>
    <property type="molecule type" value="Genomic_DNA"/>
</dbReference>
<dbReference type="PANTHER" id="PTHR33221:SF2">
    <property type="entry name" value="TRANSCRIPTIONAL REGULATOR"/>
    <property type="match status" value="1"/>
</dbReference>
<name>A0A4Q8D073_9GAMM</name>
<dbReference type="InterPro" id="IPR036388">
    <property type="entry name" value="WH-like_DNA-bd_sf"/>
</dbReference>
<protein>
    <submittedName>
        <fullName evidence="1">BadM/Rrf2 family transcriptional regulator</fullName>
    </submittedName>
</protein>
<dbReference type="NCBIfam" id="TIGR02944">
    <property type="entry name" value="suf_reg_Xantho"/>
    <property type="match status" value="1"/>
</dbReference>
<dbReference type="GO" id="GO:0003700">
    <property type="term" value="F:DNA-binding transcription factor activity"/>
    <property type="evidence" value="ECO:0007669"/>
    <property type="project" value="TreeGrafter"/>
</dbReference>
<accession>A0A4Q8D073</accession>
<proteinExistence type="predicted"/>
<dbReference type="NCBIfam" id="TIGR00738">
    <property type="entry name" value="rrf2_super"/>
    <property type="match status" value="1"/>
</dbReference>
<evidence type="ECO:0000313" key="1">
    <source>
        <dbReference type="EMBL" id="RZU98652.1"/>
    </source>
</evidence>
<dbReference type="PANTHER" id="PTHR33221">
    <property type="entry name" value="WINGED HELIX-TURN-HELIX TRANSCRIPTIONAL REGULATOR, RRF2 FAMILY"/>
    <property type="match status" value="1"/>
</dbReference>
<organism evidence="1 2">
    <name type="scientific">Spiribacter vilamensis</name>
    <dbReference type="NCBI Taxonomy" id="531306"/>
    <lineage>
        <taxon>Bacteria</taxon>
        <taxon>Pseudomonadati</taxon>
        <taxon>Pseudomonadota</taxon>
        <taxon>Gammaproteobacteria</taxon>
        <taxon>Chromatiales</taxon>
        <taxon>Ectothiorhodospiraceae</taxon>
        <taxon>Spiribacter</taxon>
    </lineage>
</organism>
<dbReference type="Gene3D" id="1.10.10.10">
    <property type="entry name" value="Winged helix-like DNA-binding domain superfamily/Winged helix DNA-binding domain"/>
    <property type="match status" value="1"/>
</dbReference>
<evidence type="ECO:0000313" key="2">
    <source>
        <dbReference type="Proteomes" id="UP000292298"/>
    </source>
</evidence>
<dbReference type="Pfam" id="PF02082">
    <property type="entry name" value="Rrf2"/>
    <property type="match status" value="1"/>
</dbReference>
<keyword evidence="2" id="KW-1185">Reference proteome</keyword>
<comment type="caution">
    <text evidence="1">The sequence shown here is derived from an EMBL/GenBank/DDBJ whole genome shotgun (WGS) entry which is preliminary data.</text>
</comment>
<dbReference type="PROSITE" id="PS51197">
    <property type="entry name" value="HTH_RRF2_2"/>
    <property type="match status" value="1"/>
</dbReference>
<dbReference type="Proteomes" id="UP000292298">
    <property type="component" value="Unassembled WGS sequence"/>
</dbReference>
<dbReference type="AlphaFoldDB" id="A0A4Q8D073"/>
<dbReference type="SUPFAM" id="SSF46785">
    <property type="entry name" value="Winged helix' DNA-binding domain"/>
    <property type="match status" value="1"/>
</dbReference>
<reference evidence="1 2" key="1">
    <citation type="submission" date="2019-02" db="EMBL/GenBank/DDBJ databases">
        <title>Genomic Encyclopedia of Type Strains, Phase IV (KMG-IV): sequencing the most valuable type-strain genomes for metagenomic binning, comparative biology and taxonomic classification.</title>
        <authorList>
            <person name="Goeker M."/>
        </authorList>
    </citation>
    <scope>NUCLEOTIDE SEQUENCE [LARGE SCALE GENOMIC DNA]</scope>
    <source>
        <strain evidence="1 2">DSM 21056</strain>
    </source>
</reference>
<dbReference type="OrthoDB" id="9808360at2"/>
<dbReference type="GO" id="GO:0005829">
    <property type="term" value="C:cytosol"/>
    <property type="evidence" value="ECO:0007669"/>
    <property type="project" value="TreeGrafter"/>
</dbReference>
<dbReference type="InterPro" id="IPR014290">
    <property type="entry name" value="SUF_FeS_clus_asmbl_reg"/>
</dbReference>
<dbReference type="InterPro" id="IPR036390">
    <property type="entry name" value="WH_DNA-bd_sf"/>
</dbReference>